<proteinExistence type="predicted"/>
<keyword evidence="8" id="KW-1185">Reference proteome</keyword>
<comment type="caution">
    <text evidence="7">The sequence shown here is derived from an EMBL/GenBank/DDBJ whole genome shotgun (WGS) entry which is preliminary data.</text>
</comment>
<evidence type="ECO:0000259" key="6">
    <source>
        <dbReference type="PROSITE" id="PS52015"/>
    </source>
</evidence>
<feature type="domain" description="TonB C-terminal" evidence="6">
    <location>
        <begin position="72"/>
        <end position="161"/>
    </location>
</feature>
<protein>
    <recommendedName>
        <fullName evidence="6">TonB C-terminal domain-containing protein</fullName>
    </recommendedName>
</protein>
<dbReference type="Gene3D" id="3.30.1150.10">
    <property type="match status" value="1"/>
</dbReference>
<organism evidence="7 8">
    <name type="scientific">Luteimonas lutimaris</name>
    <dbReference type="NCBI Taxonomy" id="698645"/>
    <lineage>
        <taxon>Bacteria</taxon>
        <taxon>Pseudomonadati</taxon>
        <taxon>Pseudomonadota</taxon>
        <taxon>Gammaproteobacteria</taxon>
        <taxon>Lysobacterales</taxon>
        <taxon>Lysobacteraceae</taxon>
        <taxon>Luteimonas</taxon>
    </lineage>
</organism>
<sequence length="161" mass="17306">MVGAGRLDGCHAGTPEPEKTPMSVQTRLHALILVLAAALGGVAHAAHPADTGREFSAAEYAAFNAALANDAEAGTPPLMLRGYVPLYPVSRVLAGMTGVCVLEFTIDATGKAVDVARVRQDDEKMCDHAVLSLRHWEFQPAMRDGNPQRTRHRVPITYSFE</sequence>
<evidence type="ECO:0000313" key="7">
    <source>
        <dbReference type="EMBL" id="GAA3918002.1"/>
    </source>
</evidence>
<gene>
    <name evidence="7" type="ORF">GCM10022229_09510</name>
</gene>
<name>A0ABP7MD53_9GAMM</name>
<evidence type="ECO:0000256" key="5">
    <source>
        <dbReference type="SAM" id="MobiDB-lite"/>
    </source>
</evidence>
<evidence type="ECO:0000313" key="8">
    <source>
        <dbReference type="Proteomes" id="UP001501727"/>
    </source>
</evidence>
<dbReference type="EMBL" id="BAAAZU010000004">
    <property type="protein sequence ID" value="GAA3918002.1"/>
    <property type="molecule type" value="Genomic_DNA"/>
</dbReference>
<evidence type="ECO:0000256" key="1">
    <source>
        <dbReference type="ARBA" id="ARBA00004167"/>
    </source>
</evidence>
<evidence type="ECO:0000256" key="4">
    <source>
        <dbReference type="ARBA" id="ARBA00023136"/>
    </source>
</evidence>
<reference evidence="8" key="1">
    <citation type="journal article" date="2019" name="Int. J. Syst. Evol. Microbiol.">
        <title>The Global Catalogue of Microorganisms (GCM) 10K type strain sequencing project: providing services to taxonomists for standard genome sequencing and annotation.</title>
        <authorList>
            <consortium name="The Broad Institute Genomics Platform"/>
            <consortium name="The Broad Institute Genome Sequencing Center for Infectious Disease"/>
            <person name="Wu L."/>
            <person name="Ma J."/>
        </authorList>
    </citation>
    <scope>NUCLEOTIDE SEQUENCE [LARGE SCALE GENOMIC DNA]</scope>
    <source>
        <strain evidence="8">JCM 16916</strain>
    </source>
</reference>
<dbReference type="Pfam" id="PF03544">
    <property type="entry name" value="TonB_C"/>
    <property type="match status" value="1"/>
</dbReference>
<dbReference type="Proteomes" id="UP001501727">
    <property type="component" value="Unassembled WGS sequence"/>
</dbReference>
<dbReference type="NCBIfam" id="TIGR01352">
    <property type="entry name" value="tonB_Cterm"/>
    <property type="match status" value="1"/>
</dbReference>
<dbReference type="SUPFAM" id="SSF74653">
    <property type="entry name" value="TolA/TonB C-terminal domain"/>
    <property type="match status" value="1"/>
</dbReference>
<comment type="subcellular location">
    <subcellularLocation>
        <location evidence="1">Membrane</location>
        <topology evidence="1">Single-pass membrane protein</topology>
    </subcellularLocation>
</comment>
<dbReference type="InterPro" id="IPR037682">
    <property type="entry name" value="TonB_C"/>
</dbReference>
<dbReference type="PROSITE" id="PS52015">
    <property type="entry name" value="TONB_CTD"/>
    <property type="match status" value="1"/>
</dbReference>
<keyword evidence="3" id="KW-1133">Transmembrane helix</keyword>
<evidence type="ECO:0000256" key="2">
    <source>
        <dbReference type="ARBA" id="ARBA00022692"/>
    </source>
</evidence>
<accession>A0ABP7MD53</accession>
<keyword evidence="2" id="KW-0812">Transmembrane</keyword>
<keyword evidence="4" id="KW-0472">Membrane</keyword>
<evidence type="ECO:0000256" key="3">
    <source>
        <dbReference type="ARBA" id="ARBA00022989"/>
    </source>
</evidence>
<dbReference type="InterPro" id="IPR006260">
    <property type="entry name" value="TonB/TolA_C"/>
</dbReference>
<feature type="region of interest" description="Disordered" evidence="5">
    <location>
        <begin position="1"/>
        <end position="21"/>
    </location>
</feature>